<dbReference type="SUPFAM" id="SSF52540">
    <property type="entry name" value="P-loop containing nucleoside triphosphate hydrolases"/>
    <property type="match status" value="1"/>
</dbReference>
<accession>A0A511W862</accession>
<dbReference type="InterPro" id="IPR027417">
    <property type="entry name" value="P-loop_NTPase"/>
</dbReference>
<organism evidence="2 3">
    <name type="scientific">Alkalibacillus haloalkaliphilus</name>
    <dbReference type="NCBI Taxonomy" id="94136"/>
    <lineage>
        <taxon>Bacteria</taxon>
        <taxon>Bacillati</taxon>
        <taxon>Bacillota</taxon>
        <taxon>Bacilli</taxon>
        <taxon>Bacillales</taxon>
        <taxon>Bacillaceae</taxon>
        <taxon>Alkalibacillus</taxon>
    </lineage>
</organism>
<dbReference type="Proteomes" id="UP000321440">
    <property type="component" value="Unassembled WGS sequence"/>
</dbReference>
<dbReference type="OrthoDB" id="308933at2"/>
<reference evidence="2 3" key="1">
    <citation type="submission" date="2019-07" db="EMBL/GenBank/DDBJ databases">
        <title>Whole genome shotgun sequence of Alkalibacillus haloalkaliphilus NBRC 103110.</title>
        <authorList>
            <person name="Hosoyama A."/>
            <person name="Uohara A."/>
            <person name="Ohji S."/>
            <person name="Ichikawa N."/>
        </authorList>
    </citation>
    <scope>NUCLEOTIDE SEQUENCE [LARGE SCALE GENOMIC DNA]</scope>
    <source>
        <strain evidence="2 3">NBRC 103110</strain>
    </source>
</reference>
<proteinExistence type="predicted"/>
<sequence>MLKVREEINLIFEELHIKNFRNFYCSRISLSNKNVIFGMNDVGKTNFLYAIRFLFDKQLRKNGFMHSDFYQNDTSNQIMITVKLNLSDFEESTDTKKLVAGVKDARTSDDSDEFYIRIVSDYNESEGYGEPLLYWGSNEGSGGNKYGHSVFSNRRYRDPV</sequence>
<comment type="caution">
    <text evidence="2">The sequence shown here is derived from an EMBL/GenBank/DDBJ whole genome shotgun (WGS) entry which is preliminary data.</text>
</comment>
<gene>
    <name evidence="2" type="ORF">AHA02nite_20290</name>
</gene>
<evidence type="ECO:0000259" key="1">
    <source>
        <dbReference type="Pfam" id="PF13175"/>
    </source>
</evidence>
<name>A0A511W862_9BACI</name>
<evidence type="ECO:0000313" key="2">
    <source>
        <dbReference type="EMBL" id="GEN46253.1"/>
    </source>
</evidence>
<protein>
    <recommendedName>
        <fullName evidence="1">Endonuclease GajA/Old nuclease/RecF-like AAA domain-containing protein</fullName>
    </recommendedName>
</protein>
<dbReference type="EMBL" id="BJYA01000013">
    <property type="protein sequence ID" value="GEN46253.1"/>
    <property type="molecule type" value="Genomic_DNA"/>
</dbReference>
<dbReference type="AlphaFoldDB" id="A0A511W862"/>
<dbReference type="InterPro" id="IPR041685">
    <property type="entry name" value="AAA_GajA/Old/RecF-like"/>
</dbReference>
<evidence type="ECO:0000313" key="3">
    <source>
        <dbReference type="Proteomes" id="UP000321440"/>
    </source>
</evidence>
<feature type="domain" description="Endonuclease GajA/Old nuclease/RecF-like AAA" evidence="1">
    <location>
        <begin position="13"/>
        <end position="87"/>
    </location>
</feature>
<keyword evidence="3" id="KW-1185">Reference proteome</keyword>
<dbReference type="Gene3D" id="3.40.50.300">
    <property type="entry name" value="P-loop containing nucleotide triphosphate hydrolases"/>
    <property type="match status" value="1"/>
</dbReference>
<dbReference type="Pfam" id="PF13175">
    <property type="entry name" value="AAA_15"/>
    <property type="match status" value="1"/>
</dbReference>